<feature type="transmembrane region" description="Helical" evidence="1">
    <location>
        <begin position="168"/>
        <end position="186"/>
    </location>
</feature>
<dbReference type="AlphaFoldDB" id="A0A9Q3XUC3"/>
<feature type="transmembrane region" description="Helical" evidence="1">
    <location>
        <begin position="16"/>
        <end position="34"/>
    </location>
</feature>
<organism evidence="2 3">
    <name type="scientific">Leuconostoc gasicomitatum</name>
    <dbReference type="NCBI Taxonomy" id="115778"/>
    <lineage>
        <taxon>Bacteria</taxon>
        <taxon>Bacillati</taxon>
        <taxon>Bacillota</taxon>
        <taxon>Bacilli</taxon>
        <taxon>Lactobacillales</taxon>
        <taxon>Lactobacillaceae</taxon>
        <taxon>Leuconostoc</taxon>
        <taxon>Leuconostoc gelidum group</taxon>
    </lineage>
</organism>
<protein>
    <submittedName>
        <fullName evidence="2">ABC transporter permease</fullName>
    </submittedName>
</protein>
<dbReference type="RefSeq" id="WP_224144196.1">
    <property type="nucleotide sequence ID" value="NZ_CBCPIF010000001.1"/>
</dbReference>
<sequence>MIKDMFIEITKNKRRPFWLGLILIMVVEILWFYASMIRTQTLPNKTFILNQNYLLLMLMTVNGFFAPLFISILSSRIVAIDFDNKMLSVLRVNNQNNRQLYTAKLCLGGLIVLIYWGTQFGLVKYMSTCIHIVFTGHLFIITMVCLLIGLITTLVFQMSVSFIVKRQVFGVLLGVVGSFVAMMTSGMLPQNIMRFMPMLYVSLLNPLVLKARVIEVNQSALINLFLVFFVGLTIFIFTEWYTNKFLEV</sequence>
<feature type="transmembrane region" description="Helical" evidence="1">
    <location>
        <begin position="54"/>
        <end position="79"/>
    </location>
</feature>
<keyword evidence="1" id="KW-1133">Transmembrane helix</keyword>
<dbReference type="EMBL" id="JAHBFI010000014">
    <property type="protein sequence ID" value="MBZ5962671.1"/>
    <property type="molecule type" value="Genomic_DNA"/>
</dbReference>
<evidence type="ECO:0000256" key="1">
    <source>
        <dbReference type="SAM" id="Phobius"/>
    </source>
</evidence>
<reference evidence="2" key="1">
    <citation type="submission" date="2021-05" db="EMBL/GenBank/DDBJ databases">
        <title>Pangenome of Leuconostoc gelidum warrants species status for Leuconostoc gelidum subsp. gasicomitatum.</title>
        <authorList>
            <person name="Johansson P."/>
            <person name="Sade E."/>
            <person name="Hultman J."/>
            <person name="Auvinen P."/>
            <person name="Bjorkroth J."/>
        </authorList>
    </citation>
    <scope>NUCLEOTIDE SEQUENCE</scope>
    <source>
        <strain evidence="2">A.21.4</strain>
    </source>
</reference>
<evidence type="ECO:0000313" key="2">
    <source>
        <dbReference type="EMBL" id="MBZ5962671.1"/>
    </source>
</evidence>
<comment type="caution">
    <text evidence="2">The sequence shown here is derived from an EMBL/GenBank/DDBJ whole genome shotgun (WGS) entry which is preliminary data.</text>
</comment>
<name>A0A9Q3XUC3_9LACO</name>
<accession>A0A9Q3XUC3</accession>
<proteinExistence type="predicted"/>
<evidence type="ECO:0000313" key="3">
    <source>
        <dbReference type="Proteomes" id="UP000752647"/>
    </source>
</evidence>
<keyword evidence="1" id="KW-0812">Transmembrane</keyword>
<dbReference type="Pfam" id="PF12730">
    <property type="entry name" value="ABC2_membrane_4"/>
    <property type="match status" value="1"/>
</dbReference>
<feature type="transmembrane region" description="Helical" evidence="1">
    <location>
        <begin position="130"/>
        <end position="156"/>
    </location>
</feature>
<gene>
    <name evidence="2" type="ORF">KIJ12_05865</name>
</gene>
<feature type="transmembrane region" description="Helical" evidence="1">
    <location>
        <begin position="100"/>
        <end position="118"/>
    </location>
</feature>
<dbReference type="Proteomes" id="UP000752647">
    <property type="component" value="Unassembled WGS sequence"/>
</dbReference>
<feature type="transmembrane region" description="Helical" evidence="1">
    <location>
        <begin position="192"/>
        <end position="209"/>
    </location>
</feature>
<keyword evidence="1" id="KW-0472">Membrane</keyword>
<feature type="transmembrane region" description="Helical" evidence="1">
    <location>
        <begin position="221"/>
        <end position="241"/>
    </location>
</feature>